<evidence type="ECO:0000256" key="12">
    <source>
        <dbReference type="ARBA" id="ARBA00023075"/>
    </source>
</evidence>
<feature type="transmembrane region" description="Helical" evidence="19">
    <location>
        <begin position="281"/>
        <end position="302"/>
    </location>
</feature>
<evidence type="ECO:0000313" key="22">
    <source>
        <dbReference type="EMBL" id="MBA6066030.1"/>
    </source>
</evidence>
<dbReference type="FunFam" id="1.20.5.2700:FF:000001">
    <property type="entry name" value="NADH-quinone oxidoreductase, L subunit"/>
    <property type="match status" value="1"/>
</dbReference>
<keyword evidence="25" id="KW-1185">Reference proteome</keyword>
<dbReference type="EMBL" id="JACGDE010000009">
    <property type="protein sequence ID" value="MBA6066030.1"/>
    <property type="molecule type" value="Genomic_DNA"/>
</dbReference>
<dbReference type="GO" id="GO:0042773">
    <property type="term" value="P:ATP synthesis coupled electron transport"/>
    <property type="evidence" value="ECO:0007669"/>
    <property type="project" value="InterPro"/>
</dbReference>
<feature type="transmembrane region" description="Helical" evidence="19">
    <location>
        <begin position="309"/>
        <end position="327"/>
    </location>
</feature>
<accession>A0A7W2JVS1</accession>
<dbReference type="PANTHER" id="PTHR42829:SF2">
    <property type="entry name" value="NADH-UBIQUINONE OXIDOREDUCTASE CHAIN 5"/>
    <property type="match status" value="1"/>
</dbReference>
<feature type="transmembrane region" description="Helical" evidence="19">
    <location>
        <begin position="212"/>
        <end position="230"/>
    </location>
</feature>
<feature type="transmembrane region" description="Helical" evidence="19">
    <location>
        <begin position="333"/>
        <end position="356"/>
    </location>
</feature>
<evidence type="ECO:0000256" key="2">
    <source>
        <dbReference type="ARBA" id="ARBA00004429"/>
    </source>
</evidence>
<feature type="transmembrane region" description="Helical" evidence="19">
    <location>
        <begin position="140"/>
        <end position="160"/>
    </location>
</feature>
<dbReference type="GO" id="GO:0008137">
    <property type="term" value="F:NADH dehydrogenase (ubiquinone) activity"/>
    <property type="evidence" value="ECO:0007669"/>
    <property type="project" value="InterPro"/>
</dbReference>
<evidence type="ECO:0000256" key="11">
    <source>
        <dbReference type="ARBA" id="ARBA00023027"/>
    </source>
</evidence>
<evidence type="ECO:0000256" key="3">
    <source>
        <dbReference type="ARBA" id="ARBA00008200"/>
    </source>
</evidence>
<evidence type="ECO:0000259" key="20">
    <source>
        <dbReference type="Pfam" id="PF00361"/>
    </source>
</evidence>
<evidence type="ECO:0000313" key="23">
    <source>
        <dbReference type="EMBL" id="QZP28602.1"/>
    </source>
</evidence>
<evidence type="ECO:0000256" key="10">
    <source>
        <dbReference type="ARBA" id="ARBA00022989"/>
    </source>
</evidence>
<dbReference type="InterPro" id="IPR018393">
    <property type="entry name" value="NADHpl_OxRdtase_5_subgr"/>
</dbReference>
<dbReference type="Pfam" id="PF00361">
    <property type="entry name" value="Proton_antipo_M"/>
    <property type="match status" value="1"/>
</dbReference>
<dbReference type="GO" id="GO:0015990">
    <property type="term" value="P:electron transport coupled proton transport"/>
    <property type="evidence" value="ECO:0007669"/>
    <property type="project" value="TreeGrafter"/>
</dbReference>
<dbReference type="PRINTS" id="PR01435">
    <property type="entry name" value="NPOXDRDTASE5"/>
</dbReference>
<name>A0A7W2JVS1_9PSED</name>
<evidence type="ECO:0000256" key="9">
    <source>
        <dbReference type="ARBA" id="ARBA00022967"/>
    </source>
</evidence>
<keyword evidence="10 19" id="KW-1133">Transmembrane helix</keyword>
<comment type="catalytic activity">
    <reaction evidence="17">
        <text>a quinone + NADH + 5 H(+)(in) = a quinol + NAD(+) + 4 H(+)(out)</text>
        <dbReference type="Rhea" id="RHEA:57888"/>
        <dbReference type="ChEBI" id="CHEBI:15378"/>
        <dbReference type="ChEBI" id="CHEBI:24646"/>
        <dbReference type="ChEBI" id="CHEBI:57540"/>
        <dbReference type="ChEBI" id="CHEBI:57945"/>
        <dbReference type="ChEBI" id="CHEBI:132124"/>
    </reaction>
</comment>
<dbReference type="Proteomes" id="UP000825591">
    <property type="component" value="Chromosome"/>
</dbReference>
<dbReference type="InterPro" id="IPR001516">
    <property type="entry name" value="Proton_antipo_N"/>
</dbReference>
<protein>
    <recommendedName>
        <fullName evidence="4">NADH-quinone oxidoreductase subunit L</fullName>
    </recommendedName>
    <alternativeName>
        <fullName evidence="15">NADH dehydrogenase I subunit L</fullName>
    </alternativeName>
    <alternativeName>
        <fullName evidence="16">NDH-1 subunit L</fullName>
    </alternativeName>
</protein>
<feature type="transmembrane region" description="Helical" evidence="19">
    <location>
        <begin position="416"/>
        <end position="436"/>
    </location>
</feature>
<keyword evidence="8" id="KW-0874">Quinone</keyword>
<reference evidence="23 25" key="2">
    <citation type="submission" date="2021-08" db="EMBL/GenBank/DDBJ databases">
        <title>Bactericidal Effect of Pseudomonas oryziphila sp. nov., a novel Pseudomonas Species Against Xanthomonas oryzae Reduces Disease Severity of Bacterial Leaf Streak of Rice.</title>
        <authorList>
            <person name="Yang R."/>
            <person name="Li S."/>
            <person name="Li Y."/>
            <person name="Yan Y."/>
            <person name="Fang Y."/>
            <person name="Zou L."/>
            <person name="Chen G."/>
        </authorList>
    </citation>
    <scope>NUCLEOTIDE SEQUENCE [LARGE SCALE GENOMIC DNA]</scope>
    <source>
        <strain evidence="23 25">DSM 17497</strain>
    </source>
</reference>
<evidence type="ECO:0000256" key="13">
    <source>
        <dbReference type="ARBA" id="ARBA00023136"/>
    </source>
</evidence>
<dbReference type="PANTHER" id="PTHR42829">
    <property type="entry name" value="NADH-UBIQUINONE OXIDOREDUCTASE CHAIN 5"/>
    <property type="match status" value="1"/>
</dbReference>
<dbReference type="NCBIfam" id="NF005141">
    <property type="entry name" value="PRK06590.1"/>
    <property type="match status" value="1"/>
</dbReference>
<comment type="function">
    <text evidence="1">NDH-1 shuttles electrons from NADH, via FMN and iron-sulfur (Fe-S) centers, to quinones in the respiratory chain. The immediate electron acceptor for the enzyme in this species is believed to be ubiquinone. Couples the redox reaction to proton translocation (for every two electrons transferred, four hydrogen ions are translocated across the cytoplasmic membrane), and thus conserves the redox energy in a proton gradient.</text>
</comment>
<reference evidence="22 24" key="1">
    <citation type="submission" date="2020-07" db="EMBL/GenBank/DDBJ databases">
        <title>Diversity of carbapenemase encoding genes among Pseudomonas putida group clinical isolates in a tertiary Brazilian hospital.</title>
        <authorList>
            <person name="Alberto-Lei F."/>
            <person name="Nodari C.S."/>
            <person name="Streling A.P."/>
            <person name="Paulino J.T."/>
            <person name="Bessa-Neto F.O."/>
            <person name="Cayo R."/>
            <person name="Gales A.C."/>
        </authorList>
    </citation>
    <scope>NUCLEOTIDE SEQUENCE [LARGE SCALE GENOMIC DNA]</scope>
    <source>
        <strain evidence="22 24">14802</strain>
    </source>
</reference>
<evidence type="ECO:0000259" key="21">
    <source>
        <dbReference type="Pfam" id="PF00662"/>
    </source>
</evidence>
<dbReference type="EMBL" id="CP081966">
    <property type="protein sequence ID" value="QZP28602.1"/>
    <property type="molecule type" value="Genomic_DNA"/>
</dbReference>
<keyword evidence="9" id="KW-1278">Translocase</keyword>
<evidence type="ECO:0000256" key="17">
    <source>
        <dbReference type="ARBA" id="ARBA00047712"/>
    </source>
</evidence>
<comment type="subunit">
    <text evidence="14">Composed of 13 different subunits. Subunits NuoA, H, J, K, L, M, N constitute the membrane sector of the complex.</text>
</comment>
<dbReference type="InterPro" id="IPR003945">
    <property type="entry name" value="NU5C-like"/>
</dbReference>
<keyword evidence="13 19" id="KW-0472">Membrane</keyword>
<dbReference type="InterPro" id="IPR001750">
    <property type="entry name" value="ND/Mrp_TM"/>
</dbReference>
<organism evidence="22 24">
    <name type="scientific">Pseudomonas mosselii</name>
    <dbReference type="NCBI Taxonomy" id="78327"/>
    <lineage>
        <taxon>Bacteria</taxon>
        <taxon>Pseudomonadati</taxon>
        <taxon>Pseudomonadota</taxon>
        <taxon>Gammaproteobacteria</taxon>
        <taxon>Pseudomonadales</taxon>
        <taxon>Pseudomonadaceae</taxon>
        <taxon>Pseudomonas</taxon>
    </lineage>
</organism>
<sequence length="617" mass="66224">MNLIFLTFVFPLIGFLLLSFSRGRWSENLSALIGVGSVGLSAATAAYVIWQFNVAPPEGGAYSQLLWQWMSVDGFAPNFTLYVDGLSVTMLGVVTGVGFLIHLFASWYMRGEAGYSRFFSYTNLFIASMLFLVLGDNLLFIYFGWEGVGLCSYLLIGFYYSNRNNGNAALKAFIVTRIGDVFMAIGLFILFVQLGTLNVQELLVLAPQKFQAGDTWMVLATLMLLGGAVGKSAQLPLQTWLADAMAGPTPVSALIHAATMVTAGVYLIARTNGLFLLAPDVLHLVGVVGGVTLVLAGFAALVQTDIKRILAYSTMSQIGYMFLALGVGAWDAAIFHLMTHAFFKALLFLASGAVIVACHHEQNIFKMGGLWKKLPLAYASFVVGGAALAALPILTVGFYSKDEILWEAFASGNSGLLYAGLVGAFMTSLYTFRLIFIAFHGEAKTEAHAGHGISHWLPLGVLIVLSTFIGAWIHPPLAGVLPESAGHAGGEAKHSLEIASGAIAIAGILLSALLFLGKRRFVTAVANSGIGRVLSAWWFAAWGFDWIYDKLFVKPYLLISHILRKDPVDRSIGLIPRLARGGHVAMSKTETGQLRWYTASIAVGAVLVLGAVVVAAV</sequence>
<evidence type="ECO:0000256" key="14">
    <source>
        <dbReference type="ARBA" id="ARBA00025811"/>
    </source>
</evidence>
<evidence type="ECO:0000256" key="8">
    <source>
        <dbReference type="ARBA" id="ARBA00022719"/>
    </source>
</evidence>
<evidence type="ECO:0000256" key="19">
    <source>
        <dbReference type="SAM" id="Phobius"/>
    </source>
</evidence>
<feature type="transmembrane region" description="Helical" evidence="19">
    <location>
        <begin position="529"/>
        <end position="548"/>
    </location>
</feature>
<comment type="subcellular location">
    <subcellularLocation>
        <location evidence="2">Cell inner membrane</location>
        <topology evidence="2">Multi-pass membrane protein</topology>
    </subcellularLocation>
    <subcellularLocation>
        <location evidence="18">Membrane</location>
        <topology evidence="18">Multi-pass membrane protein</topology>
    </subcellularLocation>
</comment>
<feature type="transmembrane region" description="Helical" evidence="19">
    <location>
        <begin position="498"/>
        <end position="517"/>
    </location>
</feature>
<keyword evidence="12" id="KW-0830">Ubiquinone</keyword>
<feature type="transmembrane region" description="Helical" evidence="19">
    <location>
        <begin position="376"/>
        <end position="396"/>
    </location>
</feature>
<evidence type="ECO:0000256" key="5">
    <source>
        <dbReference type="ARBA" id="ARBA00022475"/>
    </source>
</evidence>
<evidence type="ECO:0000256" key="1">
    <source>
        <dbReference type="ARBA" id="ARBA00002378"/>
    </source>
</evidence>
<evidence type="ECO:0000256" key="7">
    <source>
        <dbReference type="ARBA" id="ARBA00022692"/>
    </source>
</evidence>
<evidence type="ECO:0000256" key="4">
    <source>
        <dbReference type="ARBA" id="ARBA00019904"/>
    </source>
</evidence>
<dbReference type="GO" id="GO:0003954">
    <property type="term" value="F:NADH dehydrogenase activity"/>
    <property type="evidence" value="ECO:0007669"/>
    <property type="project" value="TreeGrafter"/>
</dbReference>
<keyword evidence="5" id="KW-1003">Cell membrane</keyword>
<feature type="transmembrane region" description="Helical" evidence="19">
    <location>
        <begin position="79"/>
        <end position="106"/>
    </location>
</feature>
<evidence type="ECO:0000256" key="16">
    <source>
        <dbReference type="ARBA" id="ARBA00032795"/>
    </source>
</evidence>
<dbReference type="Pfam" id="PF00662">
    <property type="entry name" value="Proton_antipo_N"/>
    <property type="match status" value="1"/>
</dbReference>
<evidence type="ECO:0000256" key="18">
    <source>
        <dbReference type="RuleBase" id="RU000320"/>
    </source>
</evidence>
<evidence type="ECO:0000313" key="25">
    <source>
        <dbReference type="Proteomes" id="UP000825591"/>
    </source>
</evidence>
<feature type="domain" description="NADH-Ubiquinone oxidoreductase (complex I) chain 5 N-terminal" evidence="21">
    <location>
        <begin position="69"/>
        <end position="119"/>
    </location>
</feature>
<dbReference type="GO" id="GO:0005886">
    <property type="term" value="C:plasma membrane"/>
    <property type="evidence" value="ECO:0007669"/>
    <property type="project" value="UniProtKB-SubCell"/>
</dbReference>
<evidence type="ECO:0000256" key="15">
    <source>
        <dbReference type="ARBA" id="ARBA00031571"/>
    </source>
</evidence>
<dbReference type="AlphaFoldDB" id="A0A7W2JVS1"/>
<gene>
    <name evidence="22" type="primary">nuoL</name>
    <name evidence="22" type="ORF">H4C75_14810</name>
    <name evidence="23" type="ORF">K5H97_09765</name>
</gene>
<dbReference type="NCBIfam" id="TIGR01974">
    <property type="entry name" value="NDH_I_L"/>
    <property type="match status" value="1"/>
</dbReference>
<feature type="transmembrane region" description="Helical" evidence="19">
    <location>
        <begin position="456"/>
        <end position="478"/>
    </location>
</feature>
<comment type="similarity">
    <text evidence="3">Belongs to the complex I subunit 5 family.</text>
</comment>
<feature type="transmembrane region" description="Helical" evidence="19">
    <location>
        <begin position="251"/>
        <end position="269"/>
    </location>
</feature>
<keyword evidence="11" id="KW-0520">NAD</keyword>
<evidence type="ECO:0000256" key="6">
    <source>
        <dbReference type="ARBA" id="ARBA00022519"/>
    </source>
</evidence>
<feature type="transmembrane region" description="Helical" evidence="19">
    <location>
        <begin position="118"/>
        <end position="134"/>
    </location>
</feature>
<dbReference type="RefSeq" id="WP_028692466.1">
    <property type="nucleotide sequence ID" value="NZ_BQIL01000019.1"/>
</dbReference>
<feature type="domain" description="NADH:quinone oxidoreductase/Mrp antiporter transmembrane" evidence="20">
    <location>
        <begin position="136"/>
        <end position="427"/>
    </location>
</feature>
<dbReference type="Gene3D" id="1.20.5.2700">
    <property type="match status" value="1"/>
</dbReference>
<evidence type="ECO:0000313" key="24">
    <source>
        <dbReference type="Proteomes" id="UP000541770"/>
    </source>
</evidence>
<dbReference type="PRINTS" id="PR01434">
    <property type="entry name" value="NADHDHGNASE5"/>
</dbReference>
<feature type="transmembrane region" description="Helical" evidence="19">
    <location>
        <begin position="172"/>
        <end position="192"/>
    </location>
</feature>
<dbReference type="GO" id="GO:0048038">
    <property type="term" value="F:quinone binding"/>
    <property type="evidence" value="ECO:0007669"/>
    <property type="project" value="UniProtKB-KW"/>
</dbReference>
<proteinExistence type="inferred from homology"/>
<keyword evidence="7 18" id="KW-0812">Transmembrane</keyword>
<keyword evidence="6" id="KW-0997">Cell inner membrane</keyword>
<feature type="transmembrane region" description="Helical" evidence="19">
    <location>
        <begin position="596"/>
        <end position="616"/>
    </location>
</feature>
<dbReference type="Proteomes" id="UP000541770">
    <property type="component" value="Unassembled WGS sequence"/>
</dbReference>